<comment type="caution">
    <text evidence="5">The sequence shown here is derived from an EMBL/GenBank/DDBJ whole genome shotgun (WGS) entry which is preliminary data.</text>
</comment>
<dbReference type="GO" id="GO:0009535">
    <property type="term" value="C:chloroplast thylakoid membrane"/>
    <property type="evidence" value="ECO:0007669"/>
    <property type="project" value="TreeGrafter"/>
</dbReference>
<dbReference type="PANTHER" id="PTHR48025:SF9">
    <property type="entry name" value="OS02G0815200 PROTEIN"/>
    <property type="match status" value="1"/>
</dbReference>
<evidence type="ECO:0000256" key="1">
    <source>
        <dbReference type="ARBA" id="ARBA00022884"/>
    </source>
</evidence>
<evidence type="ECO:0000313" key="5">
    <source>
        <dbReference type="EMBL" id="KAG6484955.1"/>
    </source>
</evidence>
<gene>
    <name evidence="5" type="ORF">ZIOFF_053480</name>
</gene>
<dbReference type="InterPro" id="IPR000504">
    <property type="entry name" value="RRM_dom"/>
</dbReference>
<dbReference type="InterPro" id="IPR035979">
    <property type="entry name" value="RBD_domain_sf"/>
</dbReference>
<dbReference type="EMBL" id="JACMSC010000015">
    <property type="protein sequence ID" value="KAG6484955.1"/>
    <property type="molecule type" value="Genomic_DNA"/>
</dbReference>
<dbReference type="GO" id="GO:1901259">
    <property type="term" value="P:chloroplast rRNA processing"/>
    <property type="evidence" value="ECO:0007669"/>
    <property type="project" value="TreeGrafter"/>
</dbReference>
<dbReference type="PROSITE" id="PS50102">
    <property type="entry name" value="RRM"/>
    <property type="match status" value="1"/>
</dbReference>
<dbReference type="AlphaFoldDB" id="A0A8J5KQ02"/>
<dbReference type="PANTHER" id="PTHR48025">
    <property type="entry name" value="OS02G0815200 PROTEIN"/>
    <property type="match status" value="1"/>
</dbReference>
<dbReference type="Gene3D" id="3.30.70.330">
    <property type="match status" value="2"/>
</dbReference>
<evidence type="ECO:0000259" key="4">
    <source>
        <dbReference type="PROSITE" id="PS50102"/>
    </source>
</evidence>
<dbReference type="Proteomes" id="UP000734854">
    <property type="component" value="Unassembled WGS sequence"/>
</dbReference>
<dbReference type="GO" id="GO:0003729">
    <property type="term" value="F:mRNA binding"/>
    <property type="evidence" value="ECO:0007669"/>
    <property type="project" value="TreeGrafter"/>
</dbReference>
<dbReference type="SUPFAM" id="SSF54928">
    <property type="entry name" value="RNA-binding domain, RBD"/>
    <property type="match status" value="1"/>
</dbReference>
<feature type="region of interest" description="Disordered" evidence="3">
    <location>
        <begin position="1"/>
        <end position="97"/>
    </location>
</feature>
<keyword evidence="6" id="KW-1185">Reference proteome</keyword>
<evidence type="ECO:0000256" key="2">
    <source>
        <dbReference type="PROSITE-ProRule" id="PRU00176"/>
    </source>
</evidence>
<evidence type="ECO:0000256" key="3">
    <source>
        <dbReference type="SAM" id="MobiDB-lite"/>
    </source>
</evidence>
<organism evidence="5 6">
    <name type="scientific">Zingiber officinale</name>
    <name type="common">Ginger</name>
    <name type="synonym">Amomum zingiber</name>
    <dbReference type="NCBI Taxonomy" id="94328"/>
    <lineage>
        <taxon>Eukaryota</taxon>
        <taxon>Viridiplantae</taxon>
        <taxon>Streptophyta</taxon>
        <taxon>Embryophyta</taxon>
        <taxon>Tracheophyta</taxon>
        <taxon>Spermatophyta</taxon>
        <taxon>Magnoliopsida</taxon>
        <taxon>Liliopsida</taxon>
        <taxon>Zingiberales</taxon>
        <taxon>Zingiberaceae</taxon>
        <taxon>Zingiber</taxon>
    </lineage>
</organism>
<accession>A0A8J5KQ02</accession>
<evidence type="ECO:0000313" key="6">
    <source>
        <dbReference type="Proteomes" id="UP000734854"/>
    </source>
</evidence>
<keyword evidence="1 2" id="KW-0694">RNA-binding</keyword>
<dbReference type="SMART" id="SM00360">
    <property type="entry name" value="RRM"/>
    <property type="match status" value="1"/>
</dbReference>
<protein>
    <recommendedName>
        <fullName evidence="4">RRM domain-containing protein</fullName>
    </recommendedName>
</protein>
<proteinExistence type="predicted"/>
<name>A0A8J5KQ02_ZINOF</name>
<sequence length="241" mass="26560">MAASCPNSRDPIRRQRKLHRDPPPPRSPCELNSTAIPTSPLTQKTKTSLRPNSTLDTGFPRARGHAAAQKRPQTHRNAPTSFDLRRPALPSTGDGPRSAAVRADFNCGFLLASLSFPLIHSYLKALRVQLSEPYSAPLLNEGDLPFGPCFQVLYDRDTGRSRGFAFVTMSSVEDCEQVMNNLDGAQFGGRTMKVNFADKPKPKEPLYPETEHKLFVGNLSWSVTSEVLTEVFQEHGNVVGA</sequence>
<dbReference type="InterPro" id="IPR050502">
    <property type="entry name" value="Euk_RNA-bind_prot"/>
</dbReference>
<feature type="compositionally biased region" description="Polar residues" evidence="3">
    <location>
        <begin position="30"/>
        <end position="56"/>
    </location>
</feature>
<feature type="domain" description="RRM" evidence="4">
    <location>
        <begin position="119"/>
        <end position="199"/>
    </location>
</feature>
<dbReference type="Pfam" id="PF00076">
    <property type="entry name" value="RRM_1"/>
    <property type="match status" value="1"/>
</dbReference>
<dbReference type="InterPro" id="IPR012677">
    <property type="entry name" value="Nucleotide-bd_a/b_plait_sf"/>
</dbReference>
<reference evidence="5 6" key="1">
    <citation type="submission" date="2020-08" db="EMBL/GenBank/DDBJ databases">
        <title>Plant Genome Project.</title>
        <authorList>
            <person name="Zhang R.-G."/>
        </authorList>
    </citation>
    <scope>NUCLEOTIDE SEQUENCE [LARGE SCALE GENOMIC DNA]</scope>
    <source>
        <tissue evidence="5">Rhizome</tissue>
    </source>
</reference>